<dbReference type="InterPro" id="IPR013149">
    <property type="entry name" value="ADH-like_C"/>
</dbReference>
<dbReference type="InterPro" id="IPR011032">
    <property type="entry name" value="GroES-like_sf"/>
</dbReference>
<reference evidence="3 4" key="1">
    <citation type="submission" date="2016-07" db="EMBL/GenBank/DDBJ databases">
        <title>Caryophanon latum genome sequencing.</title>
        <authorList>
            <person name="Verma A."/>
            <person name="Pal Y."/>
            <person name="Krishnamurthi S."/>
        </authorList>
    </citation>
    <scope>NUCLEOTIDE SEQUENCE [LARGE SCALE GENOMIC DNA]</scope>
    <source>
        <strain evidence="3 4">DSM 14151</strain>
    </source>
</reference>
<gene>
    <name evidence="3" type="ORF">A6K76_10525</name>
</gene>
<dbReference type="AlphaFoldDB" id="A0A1C0YUY6"/>
<dbReference type="InterPro" id="IPR013154">
    <property type="entry name" value="ADH-like_N"/>
</dbReference>
<dbReference type="OrthoDB" id="9792162at2"/>
<dbReference type="EMBL" id="MATO01000032">
    <property type="protein sequence ID" value="OCS90997.1"/>
    <property type="molecule type" value="Genomic_DNA"/>
</dbReference>
<evidence type="ECO:0000313" key="4">
    <source>
        <dbReference type="Proteomes" id="UP000093482"/>
    </source>
</evidence>
<dbReference type="PANTHER" id="PTHR44154">
    <property type="entry name" value="QUINONE OXIDOREDUCTASE"/>
    <property type="match status" value="1"/>
</dbReference>
<name>A0A1C0YUY6_9BACL</name>
<dbReference type="Pfam" id="PF00107">
    <property type="entry name" value="ADH_zinc_N"/>
    <property type="match status" value="1"/>
</dbReference>
<organism evidence="3 4">
    <name type="scientific">Caryophanon latum</name>
    <dbReference type="NCBI Taxonomy" id="33977"/>
    <lineage>
        <taxon>Bacteria</taxon>
        <taxon>Bacillati</taxon>
        <taxon>Bacillota</taxon>
        <taxon>Bacilli</taxon>
        <taxon>Bacillales</taxon>
        <taxon>Caryophanaceae</taxon>
        <taxon>Caryophanon</taxon>
    </lineage>
</organism>
<accession>A0A1C0YUY6</accession>
<dbReference type="RefSeq" id="WP_066463986.1">
    <property type="nucleotide sequence ID" value="NZ_MATO01000032.1"/>
</dbReference>
<keyword evidence="1" id="KW-0521">NADP</keyword>
<feature type="domain" description="Enoyl reductase (ER)" evidence="2">
    <location>
        <begin position="10"/>
        <end position="322"/>
    </location>
</feature>
<evidence type="ECO:0000256" key="1">
    <source>
        <dbReference type="ARBA" id="ARBA00022857"/>
    </source>
</evidence>
<dbReference type="InterPro" id="IPR020843">
    <property type="entry name" value="ER"/>
</dbReference>
<dbReference type="Pfam" id="PF08240">
    <property type="entry name" value="ADH_N"/>
    <property type="match status" value="1"/>
</dbReference>
<dbReference type="SUPFAM" id="SSF50129">
    <property type="entry name" value="GroES-like"/>
    <property type="match status" value="1"/>
</dbReference>
<dbReference type="GO" id="GO:0070402">
    <property type="term" value="F:NADPH binding"/>
    <property type="evidence" value="ECO:0007669"/>
    <property type="project" value="TreeGrafter"/>
</dbReference>
<dbReference type="FunFam" id="3.40.50.720:FF:000244">
    <property type="entry name" value="quinone oxidoreductase"/>
    <property type="match status" value="1"/>
</dbReference>
<dbReference type="GO" id="GO:0003960">
    <property type="term" value="F:quinone reductase (NADPH) activity"/>
    <property type="evidence" value="ECO:0007669"/>
    <property type="project" value="TreeGrafter"/>
</dbReference>
<protein>
    <submittedName>
        <fullName evidence="3">Quinone oxidoreductase</fullName>
    </submittedName>
</protein>
<dbReference type="PANTHER" id="PTHR44154:SF1">
    <property type="entry name" value="QUINONE OXIDOREDUCTASE"/>
    <property type="match status" value="1"/>
</dbReference>
<proteinExistence type="predicted"/>
<evidence type="ECO:0000259" key="2">
    <source>
        <dbReference type="SMART" id="SM00829"/>
    </source>
</evidence>
<dbReference type="GO" id="GO:0005829">
    <property type="term" value="C:cytosol"/>
    <property type="evidence" value="ECO:0007669"/>
    <property type="project" value="TreeGrafter"/>
</dbReference>
<comment type="caution">
    <text evidence="3">The sequence shown here is derived from an EMBL/GenBank/DDBJ whole genome shotgun (WGS) entry which is preliminary data.</text>
</comment>
<dbReference type="SMART" id="SM00829">
    <property type="entry name" value="PKS_ER"/>
    <property type="match status" value="1"/>
</dbReference>
<dbReference type="Gene3D" id="3.40.50.720">
    <property type="entry name" value="NAD(P)-binding Rossmann-like Domain"/>
    <property type="match status" value="1"/>
</dbReference>
<evidence type="ECO:0000313" key="3">
    <source>
        <dbReference type="EMBL" id="OCS90997.1"/>
    </source>
</evidence>
<dbReference type="GO" id="GO:0003730">
    <property type="term" value="F:mRNA 3'-UTR binding"/>
    <property type="evidence" value="ECO:0007669"/>
    <property type="project" value="TreeGrafter"/>
</dbReference>
<dbReference type="CDD" id="cd08253">
    <property type="entry name" value="zeta_crystallin"/>
    <property type="match status" value="1"/>
</dbReference>
<dbReference type="InterPro" id="IPR051603">
    <property type="entry name" value="Zinc-ADH_QOR/CCCR"/>
</dbReference>
<keyword evidence="4" id="KW-1185">Reference proteome</keyword>
<dbReference type="InterPro" id="IPR036291">
    <property type="entry name" value="NAD(P)-bd_dom_sf"/>
</dbReference>
<dbReference type="Proteomes" id="UP000093482">
    <property type="component" value="Unassembled WGS sequence"/>
</dbReference>
<dbReference type="Gene3D" id="3.90.180.10">
    <property type="entry name" value="Medium-chain alcohol dehydrogenases, catalytic domain"/>
    <property type="match status" value="1"/>
</dbReference>
<sequence length="327" mass="34447">MKAILIKQFGGAEQLQLGNVSLPCIHEHHVKVKLHAAGINPSDVYTATGTYAVKPNLPYTPGNDGAGVVVEVGADVKNVQVGDRVFVVGGKSKVFTGTMAAEMVCEATAVHPLPEHVSFEQGAGLGVPALTAYRALVDRAQVKAGQTVFIHGASGAVGLIAVQMAKHLGATVIGTASREEGKALVKEAGADIVLDHITEETVASVLDVTNGEGPDVIIEFLANVNLQADLMLVKKRGVIVVIGNRGDITINPRLMMQKECDVRGMVLWNMTQEEYEAVATGVTTMLQQQAFAPVVRQAFPFEEASAAFQEVIDGTGNGKVVVTMEGL</sequence>
<dbReference type="SUPFAM" id="SSF51735">
    <property type="entry name" value="NAD(P)-binding Rossmann-fold domains"/>
    <property type="match status" value="1"/>
</dbReference>